<keyword evidence="3" id="KW-1185">Reference proteome</keyword>
<feature type="compositionally biased region" description="Pro residues" evidence="1">
    <location>
        <begin position="123"/>
        <end position="132"/>
    </location>
</feature>
<feature type="region of interest" description="Disordered" evidence="1">
    <location>
        <begin position="15"/>
        <end position="161"/>
    </location>
</feature>
<evidence type="ECO:0000313" key="3">
    <source>
        <dbReference type="Proteomes" id="UP000230423"/>
    </source>
</evidence>
<feature type="compositionally biased region" description="Polar residues" evidence="1">
    <location>
        <begin position="84"/>
        <end position="98"/>
    </location>
</feature>
<evidence type="ECO:0000256" key="1">
    <source>
        <dbReference type="SAM" id="MobiDB-lite"/>
    </source>
</evidence>
<proteinExistence type="predicted"/>
<reference evidence="2 3" key="1">
    <citation type="submission" date="2015-09" db="EMBL/GenBank/DDBJ databases">
        <title>Draft genome of the parasitic nematode Teladorsagia circumcincta isolate WARC Sus (inbred).</title>
        <authorList>
            <person name="Mitreva M."/>
        </authorList>
    </citation>
    <scope>NUCLEOTIDE SEQUENCE [LARGE SCALE GENOMIC DNA]</scope>
    <source>
        <strain evidence="2 3">S</strain>
    </source>
</reference>
<gene>
    <name evidence="2" type="ORF">TELCIR_10153</name>
</gene>
<dbReference type="AlphaFoldDB" id="A0A2G9UCV4"/>
<organism evidence="2 3">
    <name type="scientific">Teladorsagia circumcincta</name>
    <name type="common">Brown stomach worm</name>
    <name type="synonym">Ostertagia circumcincta</name>
    <dbReference type="NCBI Taxonomy" id="45464"/>
    <lineage>
        <taxon>Eukaryota</taxon>
        <taxon>Metazoa</taxon>
        <taxon>Ecdysozoa</taxon>
        <taxon>Nematoda</taxon>
        <taxon>Chromadorea</taxon>
        <taxon>Rhabditida</taxon>
        <taxon>Rhabditina</taxon>
        <taxon>Rhabditomorpha</taxon>
        <taxon>Strongyloidea</taxon>
        <taxon>Trichostrongylidae</taxon>
        <taxon>Teladorsagia</taxon>
    </lineage>
</organism>
<protein>
    <submittedName>
        <fullName evidence="2">Uncharacterized protein</fullName>
    </submittedName>
</protein>
<evidence type="ECO:0000313" key="2">
    <source>
        <dbReference type="EMBL" id="PIO68075.1"/>
    </source>
</evidence>
<feature type="compositionally biased region" description="Basic and acidic residues" evidence="1">
    <location>
        <begin position="137"/>
        <end position="153"/>
    </location>
</feature>
<sequence length="197" mass="21645">MRDLGRYMVVNPVVTPSSSTADLKELVERSDNAKLDTPSTDVGMPAHSTRDPAHVNGSSQRMKESERSRASSTPARPPLPPRGFSTTSSQEPLQSGNPQSPPLPLAALVQGPPKFPPPERRPPPVPPRPSVPPRTHHKEESAQQENVESHGKEPPNALPLWTSEPQKVLATPIEPVRHYIYQDLICLFASYLSQVHM</sequence>
<dbReference type="Proteomes" id="UP000230423">
    <property type="component" value="Unassembled WGS sequence"/>
</dbReference>
<accession>A0A2G9UCV4</accession>
<dbReference type="EMBL" id="KZ347265">
    <property type="protein sequence ID" value="PIO68075.1"/>
    <property type="molecule type" value="Genomic_DNA"/>
</dbReference>
<name>A0A2G9UCV4_TELCI</name>
<feature type="compositionally biased region" description="Basic and acidic residues" evidence="1">
    <location>
        <begin position="22"/>
        <end position="34"/>
    </location>
</feature>